<proteinExistence type="predicted"/>
<dbReference type="InterPro" id="IPR009056">
    <property type="entry name" value="Cyt_c-like_dom"/>
</dbReference>
<dbReference type="GO" id="GO:0009055">
    <property type="term" value="F:electron transfer activity"/>
    <property type="evidence" value="ECO:0007669"/>
    <property type="project" value="InterPro"/>
</dbReference>
<dbReference type="InterPro" id="IPR036909">
    <property type="entry name" value="Cyt_c-like_dom_sf"/>
</dbReference>
<evidence type="ECO:0000259" key="6">
    <source>
        <dbReference type="PROSITE" id="PS51007"/>
    </source>
</evidence>
<evidence type="ECO:0000256" key="2">
    <source>
        <dbReference type="ARBA" id="ARBA00022723"/>
    </source>
</evidence>
<evidence type="ECO:0000256" key="1">
    <source>
        <dbReference type="ARBA" id="ARBA00022617"/>
    </source>
</evidence>
<sequence>MIPRTSSSDPAVAMPASAGASGGDIFSKRKIRAALIVATLALGGAAVAGPVKDYADMCASCHGADRLGGLGPALIPETLGRMRGPNLDAVIAAGRAATQMPGFAEDLGADRIAALAEYLKTPLEDVPDWGEPQIMASRMLDEDYAAADAPVWDSDPMNITLVVETGDHHVSVLDGDTFQVLDRFETPFAVHGGPKFSPEGRYVFIMSRDGWVQKYDLWSLQQVGRVRAGLNSRNIAMSHDGKWLAVANYLPMSLTILSTEDLSVARVMEVIAKDGTPSRVSAVYQAPQRQSFILALKDAPEIWEVATDPEADPVYEGFVHSREKGMVEGIASSQGLFARRRIELSGPLDDFFFDDDYRNLIGAARDGVRGVVVNLNVGREIAELPLEGMPHLGSGISWDRDGRRVMATPHLKEGKLSVIDTETWERLAVIQTEGPGFFLRSHENTPYFWADVFFGPNRDAMHVIDKQSLEIVRTLRPVPGATVAHVEFTRDGAYALVSVWEDDGAVIVYDAQTLEEVTRLPMRKPSGKYNVWNKITFSEGTSH</sequence>
<dbReference type="AlphaFoldDB" id="A0A1H7DSR9"/>
<feature type="domain" description="Cytochrome c" evidence="6">
    <location>
        <begin position="17"/>
        <end position="123"/>
    </location>
</feature>
<dbReference type="InterPro" id="IPR011048">
    <property type="entry name" value="Haem_d1_sf"/>
</dbReference>
<dbReference type="Proteomes" id="UP000199379">
    <property type="component" value="Unassembled WGS sequence"/>
</dbReference>
<name>A0A1H7DSR9_9RHOB</name>
<keyword evidence="3 4" id="KW-0408">Iron</keyword>
<dbReference type="InterPro" id="IPR003143">
    <property type="entry name" value="Cyt_cd1_C_sf"/>
</dbReference>
<dbReference type="GO" id="GO:0020037">
    <property type="term" value="F:heme binding"/>
    <property type="evidence" value="ECO:0007669"/>
    <property type="project" value="InterPro"/>
</dbReference>
<dbReference type="SUPFAM" id="SSF46626">
    <property type="entry name" value="Cytochrome c"/>
    <property type="match status" value="1"/>
</dbReference>
<dbReference type="Pfam" id="PF02239">
    <property type="entry name" value="Cytochrom_D1"/>
    <property type="match status" value="2"/>
</dbReference>
<dbReference type="CDD" id="cd20777">
    <property type="entry name" value="8prop_heme-binding_NirN"/>
    <property type="match status" value="1"/>
</dbReference>
<dbReference type="PROSITE" id="PS51007">
    <property type="entry name" value="CYTC"/>
    <property type="match status" value="1"/>
</dbReference>
<keyword evidence="2 4" id="KW-0479">Metal-binding</keyword>
<reference evidence="7 8" key="1">
    <citation type="submission" date="2016-10" db="EMBL/GenBank/DDBJ databases">
        <authorList>
            <person name="de Groot N.N."/>
        </authorList>
    </citation>
    <scope>NUCLEOTIDE SEQUENCE [LARGE SCALE GENOMIC DNA]</scope>
    <source>
        <strain evidence="7 8">DSM 29340</strain>
    </source>
</reference>
<evidence type="ECO:0000256" key="3">
    <source>
        <dbReference type="ARBA" id="ARBA00023004"/>
    </source>
</evidence>
<dbReference type="PANTHER" id="PTHR47197:SF3">
    <property type="entry name" value="DIHYDRO-HEME D1 DEHYDROGENASE"/>
    <property type="match status" value="1"/>
</dbReference>
<evidence type="ECO:0000313" key="8">
    <source>
        <dbReference type="Proteomes" id="UP000199379"/>
    </source>
</evidence>
<dbReference type="SUPFAM" id="SSF51004">
    <property type="entry name" value="C-terminal (heme d1) domain of cytochrome cd1-nitrite reductase"/>
    <property type="match status" value="1"/>
</dbReference>
<evidence type="ECO:0000313" key="7">
    <source>
        <dbReference type="EMBL" id="SEK02712.1"/>
    </source>
</evidence>
<accession>A0A1H7DSR9</accession>
<dbReference type="GO" id="GO:0046872">
    <property type="term" value="F:metal ion binding"/>
    <property type="evidence" value="ECO:0007669"/>
    <property type="project" value="UniProtKB-KW"/>
</dbReference>
<dbReference type="STRING" id="1227549.SAMN05444007_11223"/>
<feature type="region of interest" description="Disordered" evidence="5">
    <location>
        <begin position="1"/>
        <end position="22"/>
    </location>
</feature>
<keyword evidence="8" id="KW-1185">Reference proteome</keyword>
<evidence type="ECO:0000256" key="5">
    <source>
        <dbReference type="SAM" id="MobiDB-lite"/>
    </source>
</evidence>
<protein>
    <submittedName>
        <fullName evidence="7">Cytochrome c553</fullName>
    </submittedName>
</protein>
<evidence type="ECO:0000256" key="4">
    <source>
        <dbReference type="PROSITE-ProRule" id="PRU00433"/>
    </source>
</evidence>
<dbReference type="PANTHER" id="PTHR47197">
    <property type="entry name" value="PROTEIN NIRF"/>
    <property type="match status" value="1"/>
</dbReference>
<dbReference type="EMBL" id="FNYD01000012">
    <property type="protein sequence ID" value="SEK02712.1"/>
    <property type="molecule type" value="Genomic_DNA"/>
</dbReference>
<dbReference type="Gene3D" id="1.10.760.10">
    <property type="entry name" value="Cytochrome c-like domain"/>
    <property type="match status" value="1"/>
</dbReference>
<keyword evidence="1 4" id="KW-0349">Heme</keyword>
<dbReference type="Gene3D" id="2.140.10.20">
    <property type="entry name" value="C-terminal (heme d1) domain of cytochrome cd1-nitrite reductase"/>
    <property type="match status" value="1"/>
</dbReference>
<dbReference type="Pfam" id="PF13442">
    <property type="entry name" value="Cytochrome_CBB3"/>
    <property type="match status" value="1"/>
</dbReference>
<dbReference type="InterPro" id="IPR051200">
    <property type="entry name" value="Host-pathogen_enzymatic-act"/>
</dbReference>
<organism evidence="7 8">
    <name type="scientific">Cribrihabitans marinus</name>
    <dbReference type="NCBI Taxonomy" id="1227549"/>
    <lineage>
        <taxon>Bacteria</taxon>
        <taxon>Pseudomonadati</taxon>
        <taxon>Pseudomonadota</taxon>
        <taxon>Alphaproteobacteria</taxon>
        <taxon>Rhodobacterales</taxon>
        <taxon>Paracoccaceae</taxon>
        <taxon>Cribrihabitans</taxon>
    </lineage>
</organism>
<gene>
    <name evidence="7" type="ORF">SAMN05444007_11223</name>
</gene>